<dbReference type="SMART" id="SM00369">
    <property type="entry name" value="LRR_TYP"/>
    <property type="match status" value="4"/>
</dbReference>
<feature type="compositionally biased region" description="Basic and acidic residues" evidence="8">
    <location>
        <begin position="14"/>
        <end position="31"/>
    </location>
</feature>
<evidence type="ECO:0000313" key="10">
    <source>
        <dbReference type="Proteomes" id="UP000007754"/>
    </source>
</evidence>
<proteinExistence type="inferred from homology"/>
<dbReference type="SUPFAM" id="SSF52058">
    <property type="entry name" value="L domain-like"/>
    <property type="match status" value="1"/>
</dbReference>
<evidence type="ECO:0000256" key="6">
    <source>
        <dbReference type="ARBA" id="ARBA00023476"/>
    </source>
</evidence>
<evidence type="ECO:0000256" key="7">
    <source>
        <dbReference type="ARBA" id="ARBA00031020"/>
    </source>
</evidence>
<protein>
    <recommendedName>
        <fullName evidence="6">Protein phosphatase 1 regulatory subunit 7</fullName>
    </recommendedName>
    <alternativeName>
        <fullName evidence="7">Protein phosphatase 1 regulatory subunit 22</fullName>
    </alternativeName>
</protein>
<dbReference type="PANTHER" id="PTHR45973">
    <property type="entry name" value="PROTEIN PHOSPHATASE 1 REGULATORY SUBUNIT SDS22-RELATED"/>
    <property type="match status" value="1"/>
</dbReference>
<comment type="subcellular location">
    <subcellularLocation>
        <location evidence="1">Nucleus</location>
    </subcellularLocation>
</comment>
<evidence type="ECO:0000256" key="4">
    <source>
        <dbReference type="ARBA" id="ARBA00023242"/>
    </source>
</evidence>
<sequence length="320" mass="36835">MAAESGAGPQEMMEVDKRIESEESGDEEGRKQAVRLVTELSQQSLRDEQNGENSAGEAETPVDMETISLDPEAEDVDLNHFRIGKIEGFEVLKKVKTLCLRQNLIKHIENLEQLQTLRELDLYDNQIRKIENLESLVELEVLDISFNVLRHIEGLDRLTQLKKLFLVNNKISKIENLSNLQMLQMLELGSNRIRVIENIDTLANLDSLFLGKNKITKLQNLDALTNLTVLSIQNKLTMLDIAANRIKKIENISHLTELQEFWMNDNLVESWSDLDELKGAKNLETVYLERNPLQKDPQYRRKIMLALPTVRQIDATFVRF</sequence>
<accession>A0A674HFS4</accession>
<dbReference type="PANTHER" id="PTHR45973:SF23">
    <property type="entry name" value="PROTEIN PHOSPHATASE 1 REGULATORY SUBUNIT 7"/>
    <property type="match status" value="1"/>
</dbReference>
<evidence type="ECO:0000256" key="2">
    <source>
        <dbReference type="ARBA" id="ARBA00022614"/>
    </source>
</evidence>
<dbReference type="InterPro" id="IPR025875">
    <property type="entry name" value="Leu-rich_rpt_4"/>
</dbReference>
<dbReference type="SMART" id="SM00365">
    <property type="entry name" value="LRR_SD22"/>
    <property type="match status" value="8"/>
</dbReference>
<keyword evidence="3" id="KW-0677">Repeat</keyword>
<evidence type="ECO:0000256" key="8">
    <source>
        <dbReference type="SAM" id="MobiDB-lite"/>
    </source>
</evidence>
<reference evidence="9" key="3">
    <citation type="submission" date="2025-09" db="UniProtKB">
        <authorList>
            <consortium name="Ensembl"/>
        </authorList>
    </citation>
    <scope>IDENTIFICATION</scope>
</reference>
<keyword evidence="10" id="KW-1185">Reference proteome</keyword>
<feature type="region of interest" description="Disordered" evidence="8">
    <location>
        <begin position="1"/>
        <end position="62"/>
    </location>
</feature>
<keyword evidence="4" id="KW-0539">Nucleus</keyword>
<reference evidence="9" key="2">
    <citation type="submission" date="2025-08" db="UniProtKB">
        <authorList>
            <consortium name="Ensembl"/>
        </authorList>
    </citation>
    <scope>IDENTIFICATION</scope>
</reference>
<dbReference type="Gene3D" id="3.80.10.10">
    <property type="entry name" value="Ribonuclease Inhibitor"/>
    <property type="match status" value="2"/>
</dbReference>
<reference evidence="9 10" key="1">
    <citation type="journal article" date="2010" name="Nature">
        <title>The genome of a songbird.</title>
        <authorList>
            <person name="Warren W.C."/>
            <person name="Clayton D.F."/>
            <person name="Ellegren H."/>
            <person name="Arnold A.P."/>
            <person name="Hillier L.W."/>
            <person name="Kunstner A."/>
            <person name="Searle S."/>
            <person name="White S."/>
            <person name="Vilella A.J."/>
            <person name="Fairley S."/>
            <person name="Heger A."/>
            <person name="Kong L."/>
            <person name="Ponting C.P."/>
            <person name="Jarvis E.D."/>
            <person name="Mello C.V."/>
            <person name="Minx P."/>
            <person name="Lovell P."/>
            <person name="Velho T.A."/>
            <person name="Ferris M."/>
            <person name="Balakrishnan C.N."/>
            <person name="Sinha S."/>
            <person name="Blatti C."/>
            <person name="London S.E."/>
            <person name="Li Y."/>
            <person name="Lin Y.C."/>
            <person name="George J."/>
            <person name="Sweedler J."/>
            <person name="Southey B."/>
            <person name="Gunaratne P."/>
            <person name="Watson M."/>
            <person name="Nam K."/>
            <person name="Backstrom N."/>
            <person name="Smeds L."/>
            <person name="Nabholz B."/>
            <person name="Itoh Y."/>
            <person name="Whitney O."/>
            <person name="Pfenning A.R."/>
            <person name="Howard J."/>
            <person name="Volker M."/>
            <person name="Skinner B.M."/>
            <person name="Griffin D.K."/>
            <person name="Ye L."/>
            <person name="McLaren W.M."/>
            <person name="Flicek P."/>
            <person name="Quesada V."/>
            <person name="Velasco G."/>
            <person name="Lopez-Otin C."/>
            <person name="Puente X.S."/>
            <person name="Olender T."/>
            <person name="Lancet D."/>
            <person name="Smit A.F."/>
            <person name="Hubley R."/>
            <person name="Konkel M.K."/>
            <person name="Walker J.A."/>
            <person name="Batzer M.A."/>
            <person name="Gu W."/>
            <person name="Pollock D.D."/>
            <person name="Chen L."/>
            <person name="Cheng Z."/>
            <person name="Eichler E.E."/>
            <person name="Stapley J."/>
            <person name="Slate J."/>
            <person name="Ekblom R."/>
            <person name="Birkhead T."/>
            <person name="Burke T."/>
            <person name="Burt D."/>
            <person name="Scharff C."/>
            <person name="Adam I."/>
            <person name="Richard H."/>
            <person name="Sultan M."/>
            <person name="Soldatov A."/>
            <person name="Lehrach H."/>
            <person name="Edwards S.V."/>
            <person name="Yang S.P."/>
            <person name="Li X."/>
            <person name="Graves T."/>
            <person name="Fulton L."/>
            <person name="Nelson J."/>
            <person name="Chinwalla A."/>
            <person name="Hou S."/>
            <person name="Mardis E.R."/>
            <person name="Wilson R.K."/>
        </authorList>
    </citation>
    <scope>NUCLEOTIDE SEQUENCE [LARGE SCALE GENOMIC DNA]</scope>
</reference>
<dbReference type="Pfam" id="PF14580">
    <property type="entry name" value="LRR_9"/>
    <property type="match status" value="1"/>
</dbReference>
<name>A0A674HFS4_TAEGU</name>
<dbReference type="InterPro" id="IPR003591">
    <property type="entry name" value="Leu-rich_rpt_typical-subtyp"/>
</dbReference>
<dbReference type="GeneTree" id="ENSGT00940000162473"/>
<evidence type="ECO:0000256" key="3">
    <source>
        <dbReference type="ARBA" id="ARBA00022737"/>
    </source>
</evidence>
<gene>
    <name evidence="9" type="primary">PPP1R7</name>
</gene>
<dbReference type="InterPro" id="IPR050576">
    <property type="entry name" value="Cilia_flagella_integrity"/>
</dbReference>
<dbReference type="FunFam" id="3.80.10.10:FF:000127">
    <property type="entry name" value="protein phosphatase 1 regulatory subunit 7 isoform X2"/>
    <property type="match status" value="1"/>
</dbReference>
<dbReference type="InterPro" id="IPR001611">
    <property type="entry name" value="Leu-rich_rpt"/>
</dbReference>
<evidence type="ECO:0000313" key="9">
    <source>
        <dbReference type="Ensembl" id="ENSTGUP00000033515.1"/>
    </source>
</evidence>
<dbReference type="GO" id="GO:0005634">
    <property type="term" value="C:nucleus"/>
    <property type="evidence" value="ECO:0007669"/>
    <property type="project" value="UniProtKB-SubCell"/>
</dbReference>
<dbReference type="Ensembl" id="ENSTGUT00000023601.1">
    <property type="protein sequence ID" value="ENSTGUP00000033515.1"/>
    <property type="gene ID" value="ENSTGUG00000006266.2"/>
</dbReference>
<evidence type="ECO:0000256" key="5">
    <source>
        <dbReference type="ARBA" id="ARBA00023460"/>
    </source>
</evidence>
<organism evidence="9 10">
    <name type="scientific">Taeniopygia guttata</name>
    <name type="common">Zebra finch</name>
    <name type="synonym">Poephila guttata</name>
    <dbReference type="NCBI Taxonomy" id="59729"/>
    <lineage>
        <taxon>Eukaryota</taxon>
        <taxon>Metazoa</taxon>
        <taxon>Chordata</taxon>
        <taxon>Craniata</taxon>
        <taxon>Vertebrata</taxon>
        <taxon>Euteleostomi</taxon>
        <taxon>Archelosauria</taxon>
        <taxon>Archosauria</taxon>
        <taxon>Dinosauria</taxon>
        <taxon>Saurischia</taxon>
        <taxon>Theropoda</taxon>
        <taxon>Coelurosauria</taxon>
        <taxon>Aves</taxon>
        <taxon>Neognathae</taxon>
        <taxon>Neoaves</taxon>
        <taxon>Telluraves</taxon>
        <taxon>Australaves</taxon>
        <taxon>Passeriformes</taxon>
        <taxon>Passeroidea</taxon>
        <taxon>Estrildidae</taxon>
        <taxon>Estrildinae</taxon>
        <taxon>Taeniopygia</taxon>
    </lineage>
</organism>
<dbReference type="Proteomes" id="UP000007754">
    <property type="component" value="Chromosome 9"/>
</dbReference>
<comment type="similarity">
    <text evidence="5">Belongs to the SDS22 family.</text>
</comment>
<dbReference type="InterPro" id="IPR032675">
    <property type="entry name" value="LRR_dom_sf"/>
</dbReference>
<dbReference type="AlphaFoldDB" id="A0A674HFS4"/>
<dbReference type="PROSITE" id="PS51450">
    <property type="entry name" value="LRR"/>
    <property type="match status" value="7"/>
</dbReference>
<dbReference type="Pfam" id="PF12799">
    <property type="entry name" value="LRR_4"/>
    <property type="match status" value="1"/>
</dbReference>
<keyword evidence="2" id="KW-0433">Leucine-rich repeat</keyword>
<evidence type="ECO:0000256" key="1">
    <source>
        <dbReference type="ARBA" id="ARBA00004123"/>
    </source>
</evidence>